<evidence type="ECO:0000313" key="2">
    <source>
        <dbReference type="Proteomes" id="UP000241769"/>
    </source>
</evidence>
<dbReference type="InParanoid" id="A0A2P6NKC3"/>
<organism evidence="1 2">
    <name type="scientific">Planoprotostelium fungivorum</name>
    <dbReference type="NCBI Taxonomy" id="1890364"/>
    <lineage>
        <taxon>Eukaryota</taxon>
        <taxon>Amoebozoa</taxon>
        <taxon>Evosea</taxon>
        <taxon>Variosea</taxon>
        <taxon>Cavosteliida</taxon>
        <taxon>Cavosteliaceae</taxon>
        <taxon>Planoprotostelium</taxon>
    </lineage>
</organism>
<proteinExistence type="predicted"/>
<dbReference type="Proteomes" id="UP000241769">
    <property type="component" value="Unassembled WGS sequence"/>
</dbReference>
<evidence type="ECO:0000313" key="1">
    <source>
        <dbReference type="EMBL" id="PRP84369.1"/>
    </source>
</evidence>
<dbReference type="EMBL" id="MDYQ01000064">
    <property type="protein sequence ID" value="PRP84369.1"/>
    <property type="molecule type" value="Genomic_DNA"/>
</dbReference>
<keyword evidence="2" id="KW-1185">Reference proteome</keyword>
<sequence length="61" mass="6850">MLLVSFAFETFSTPSELGHMFDTPQAERGTPTSSIDLQRVALVQFCNCRGFYRQGDVQFNG</sequence>
<reference evidence="1 2" key="1">
    <citation type="journal article" date="2018" name="Genome Biol. Evol.">
        <title>Multiple Roots of Fruiting Body Formation in Amoebozoa.</title>
        <authorList>
            <person name="Hillmann F."/>
            <person name="Forbes G."/>
            <person name="Novohradska S."/>
            <person name="Ferling I."/>
            <person name="Riege K."/>
            <person name="Groth M."/>
            <person name="Westermann M."/>
            <person name="Marz M."/>
            <person name="Spaller T."/>
            <person name="Winckler T."/>
            <person name="Schaap P."/>
            <person name="Glockner G."/>
        </authorList>
    </citation>
    <scope>NUCLEOTIDE SEQUENCE [LARGE SCALE GENOMIC DNA]</scope>
    <source>
        <strain evidence="1 2">Jena</strain>
    </source>
</reference>
<gene>
    <name evidence="1" type="ORF">PROFUN_08234</name>
</gene>
<protein>
    <submittedName>
        <fullName evidence="1">Uncharacterized protein</fullName>
    </submittedName>
</protein>
<comment type="caution">
    <text evidence="1">The sequence shown here is derived from an EMBL/GenBank/DDBJ whole genome shotgun (WGS) entry which is preliminary data.</text>
</comment>
<accession>A0A2P6NKC3</accession>
<dbReference type="AlphaFoldDB" id="A0A2P6NKC3"/>
<name>A0A2P6NKC3_9EUKA</name>